<dbReference type="Proteomes" id="UP000053558">
    <property type="component" value="Unassembled WGS sequence"/>
</dbReference>
<dbReference type="EMBL" id="JH711573">
    <property type="protein sequence ID" value="EIW87376.1"/>
    <property type="molecule type" value="Genomic_DNA"/>
</dbReference>
<name>A0A5M3N7T9_CONPW</name>
<dbReference type="AlphaFoldDB" id="A0A5M3N7T9"/>
<protein>
    <submittedName>
        <fullName evidence="2">Uncharacterized protein</fullName>
    </submittedName>
</protein>
<sequence>MPALTSISMHMTRSPSTFVVVIPPYVDWLPRAATPGGLASLALAPSALSRAADAWAPVDTRWDGDRQMGGYRWWRSDWNEKDSSDASMSTHSHGTRTEEDSSDVSMPTHSYGTRLASRAATRGELSNADAGVRTRKRANTGADKPEASKRPRTTKGPSASSRGGKASRGRGRPANKAPTKTCDRCYGMSKKCEGIPKKKGPTRFPAQQVNASASSSRQQHAEDRASLGETLGRSHPDDDESADRGVDEASNSSADSEGAIDGGTSEGDEVQSSDPTDPAT</sequence>
<feature type="compositionally biased region" description="Polar residues" evidence="1">
    <location>
        <begin position="205"/>
        <end position="218"/>
    </location>
</feature>
<comment type="caution">
    <text evidence="2">The sequence shown here is derived from an EMBL/GenBank/DDBJ whole genome shotgun (WGS) entry which is preliminary data.</text>
</comment>
<keyword evidence="3" id="KW-1185">Reference proteome</keyword>
<gene>
    <name evidence="2" type="ORF">CONPUDRAFT_69602</name>
</gene>
<dbReference type="GeneID" id="19208748"/>
<proteinExistence type="predicted"/>
<evidence type="ECO:0000256" key="1">
    <source>
        <dbReference type="SAM" id="MobiDB-lite"/>
    </source>
</evidence>
<organism evidence="2 3">
    <name type="scientific">Coniophora puteana (strain RWD-64-598)</name>
    <name type="common">Brown rot fungus</name>
    <dbReference type="NCBI Taxonomy" id="741705"/>
    <lineage>
        <taxon>Eukaryota</taxon>
        <taxon>Fungi</taxon>
        <taxon>Dikarya</taxon>
        <taxon>Basidiomycota</taxon>
        <taxon>Agaricomycotina</taxon>
        <taxon>Agaricomycetes</taxon>
        <taxon>Agaricomycetidae</taxon>
        <taxon>Boletales</taxon>
        <taxon>Coniophorineae</taxon>
        <taxon>Coniophoraceae</taxon>
        <taxon>Coniophora</taxon>
    </lineage>
</organism>
<feature type="region of interest" description="Disordered" evidence="1">
    <location>
        <begin position="81"/>
        <end position="280"/>
    </location>
</feature>
<feature type="compositionally biased region" description="Low complexity" evidence="1">
    <location>
        <begin position="155"/>
        <end position="164"/>
    </location>
</feature>
<feature type="compositionally biased region" description="Basic and acidic residues" evidence="1">
    <location>
        <begin position="219"/>
        <end position="247"/>
    </location>
</feature>
<dbReference type="KEGG" id="cput:CONPUDRAFT_69602"/>
<evidence type="ECO:0000313" key="2">
    <source>
        <dbReference type="EMBL" id="EIW87376.1"/>
    </source>
</evidence>
<reference evidence="3" key="1">
    <citation type="journal article" date="2012" name="Science">
        <title>The Paleozoic origin of enzymatic lignin decomposition reconstructed from 31 fungal genomes.</title>
        <authorList>
            <person name="Floudas D."/>
            <person name="Binder M."/>
            <person name="Riley R."/>
            <person name="Barry K."/>
            <person name="Blanchette R.A."/>
            <person name="Henrissat B."/>
            <person name="Martinez A.T."/>
            <person name="Otillar R."/>
            <person name="Spatafora J.W."/>
            <person name="Yadav J.S."/>
            <person name="Aerts A."/>
            <person name="Benoit I."/>
            <person name="Boyd A."/>
            <person name="Carlson A."/>
            <person name="Copeland A."/>
            <person name="Coutinho P.M."/>
            <person name="de Vries R.P."/>
            <person name="Ferreira P."/>
            <person name="Findley K."/>
            <person name="Foster B."/>
            <person name="Gaskell J."/>
            <person name="Glotzer D."/>
            <person name="Gorecki P."/>
            <person name="Heitman J."/>
            <person name="Hesse C."/>
            <person name="Hori C."/>
            <person name="Igarashi K."/>
            <person name="Jurgens J.A."/>
            <person name="Kallen N."/>
            <person name="Kersten P."/>
            <person name="Kohler A."/>
            <person name="Kuees U."/>
            <person name="Kumar T.K.A."/>
            <person name="Kuo A."/>
            <person name="LaButti K."/>
            <person name="Larrondo L.F."/>
            <person name="Lindquist E."/>
            <person name="Ling A."/>
            <person name="Lombard V."/>
            <person name="Lucas S."/>
            <person name="Lundell T."/>
            <person name="Martin R."/>
            <person name="McLaughlin D.J."/>
            <person name="Morgenstern I."/>
            <person name="Morin E."/>
            <person name="Murat C."/>
            <person name="Nagy L.G."/>
            <person name="Nolan M."/>
            <person name="Ohm R.A."/>
            <person name="Patyshakuliyeva A."/>
            <person name="Rokas A."/>
            <person name="Ruiz-Duenas F.J."/>
            <person name="Sabat G."/>
            <person name="Salamov A."/>
            <person name="Samejima M."/>
            <person name="Schmutz J."/>
            <person name="Slot J.C."/>
            <person name="St John F."/>
            <person name="Stenlid J."/>
            <person name="Sun H."/>
            <person name="Sun S."/>
            <person name="Syed K."/>
            <person name="Tsang A."/>
            <person name="Wiebenga A."/>
            <person name="Young D."/>
            <person name="Pisabarro A."/>
            <person name="Eastwood D.C."/>
            <person name="Martin F."/>
            <person name="Cullen D."/>
            <person name="Grigoriev I.V."/>
            <person name="Hibbett D.S."/>
        </authorList>
    </citation>
    <scope>NUCLEOTIDE SEQUENCE [LARGE SCALE GENOMIC DNA]</scope>
    <source>
        <strain evidence="3">RWD-64-598 SS2</strain>
    </source>
</reference>
<evidence type="ECO:0000313" key="3">
    <source>
        <dbReference type="Proteomes" id="UP000053558"/>
    </source>
</evidence>
<dbReference type="RefSeq" id="XP_007762718.1">
    <property type="nucleotide sequence ID" value="XM_007764528.1"/>
</dbReference>
<accession>A0A5M3N7T9</accession>